<dbReference type="InterPro" id="IPR008928">
    <property type="entry name" value="6-hairpin_glycosidase_sf"/>
</dbReference>
<protein>
    <recommendedName>
        <fullName evidence="5">Glycoside hydrolase family 105 protein</fullName>
    </recommendedName>
</protein>
<proteinExistence type="predicted"/>
<comment type="caution">
    <text evidence="3">The sequence shown here is derived from an EMBL/GenBank/DDBJ whole genome shotgun (WGS) entry which is preliminary data.</text>
</comment>
<organism evidence="3 4">
    <name type="scientific">Gnomoniopsis smithogilvyi</name>
    <dbReference type="NCBI Taxonomy" id="1191159"/>
    <lineage>
        <taxon>Eukaryota</taxon>
        <taxon>Fungi</taxon>
        <taxon>Dikarya</taxon>
        <taxon>Ascomycota</taxon>
        <taxon>Pezizomycotina</taxon>
        <taxon>Sordariomycetes</taxon>
        <taxon>Sordariomycetidae</taxon>
        <taxon>Diaporthales</taxon>
        <taxon>Gnomoniaceae</taxon>
        <taxon>Gnomoniopsis</taxon>
    </lineage>
</organism>
<dbReference type="PANTHER" id="PTHR33886">
    <property type="entry name" value="UNSATURATED RHAMNOGALACTURONAN HYDROLASE (EUROFUNG)"/>
    <property type="match status" value="1"/>
</dbReference>
<reference evidence="3" key="1">
    <citation type="submission" date="2022-10" db="EMBL/GenBank/DDBJ databases">
        <title>Tapping the CABI collections for fungal endophytes: first genome assemblies for Collariella, Neodidymelliopsis, Ascochyta clinopodiicola, Didymella pomorum, Didymosphaeria variabile, Neocosmospora piperis and Neocucurbitaria cava.</title>
        <authorList>
            <person name="Hill R."/>
        </authorList>
    </citation>
    <scope>NUCLEOTIDE SEQUENCE</scope>
    <source>
        <strain evidence="3">IMI 355082</strain>
    </source>
</reference>
<evidence type="ECO:0008006" key="5">
    <source>
        <dbReference type="Google" id="ProtNLM"/>
    </source>
</evidence>
<dbReference type="SUPFAM" id="SSF48208">
    <property type="entry name" value="Six-hairpin glycosidases"/>
    <property type="match status" value="1"/>
</dbReference>
<gene>
    <name evidence="3" type="ORF">N0V93_003605</name>
</gene>
<keyword evidence="4" id="KW-1185">Reference proteome</keyword>
<dbReference type="EMBL" id="JAPEVB010000002">
    <property type="protein sequence ID" value="KAJ4394388.1"/>
    <property type="molecule type" value="Genomic_DNA"/>
</dbReference>
<dbReference type="InterPro" id="IPR010905">
    <property type="entry name" value="Glyco_hydro_88"/>
</dbReference>
<keyword evidence="2" id="KW-0732">Signal</keyword>
<dbReference type="GO" id="GO:0005975">
    <property type="term" value="P:carbohydrate metabolic process"/>
    <property type="evidence" value="ECO:0007669"/>
    <property type="project" value="InterPro"/>
</dbReference>
<evidence type="ECO:0000256" key="2">
    <source>
        <dbReference type="SAM" id="SignalP"/>
    </source>
</evidence>
<evidence type="ECO:0000313" key="4">
    <source>
        <dbReference type="Proteomes" id="UP001140453"/>
    </source>
</evidence>
<dbReference type="PANTHER" id="PTHR33886:SF11">
    <property type="entry name" value="WALL GLYCOSYL HYDROLASE YTER, PUTATIVE (AFU_ORTHOLOGUE AFUA_2G14630)-RELATED"/>
    <property type="match status" value="1"/>
</dbReference>
<name>A0A9W8YYW3_9PEZI</name>
<evidence type="ECO:0000313" key="3">
    <source>
        <dbReference type="EMBL" id="KAJ4394388.1"/>
    </source>
</evidence>
<dbReference type="InterPro" id="IPR012341">
    <property type="entry name" value="6hp_glycosidase-like_sf"/>
</dbReference>
<dbReference type="Gene3D" id="1.50.10.10">
    <property type="match status" value="1"/>
</dbReference>
<feature type="chain" id="PRO_5040965915" description="Glycoside hydrolase family 105 protein" evidence="2">
    <location>
        <begin position="25"/>
        <end position="413"/>
    </location>
</feature>
<dbReference type="Proteomes" id="UP001140453">
    <property type="component" value="Unassembled WGS sequence"/>
</dbReference>
<feature type="signal peptide" evidence="2">
    <location>
        <begin position="1"/>
        <end position="24"/>
    </location>
</feature>
<dbReference type="InterPro" id="IPR052043">
    <property type="entry name" value="PolySaccharide_Degr_Enz"/>
</dbReference>
<sequence length="413" mass="45235">MQHFTMHFGRPTAGILALATFTQALGSGEQAYSLWMANSLVSRSDGIMNESSASLPLQAGFTQKAFTALLHQYPNRSVEQDHLWASVNSVLPYFLNATTNVLLYPLDRLSNGNAEISLSSHGAYAHGNETAALDAGFEALRLSIDVQPRNSYGGLWYYTYPNWSYLDGMYSLAPFYSLYTLSVPGGVNASSGLDTTALDDMAYQFELLWKHCRNSSSGLLVHGYDASLTAVWANAVTGASPVVWGRSLGWYLMGLVDTIEILSTTSATQSYVDQLLEKFQSLATAVIQAVDPNTGAWWQVVDQPDRAGNYIESSVSAMFTYALFKGSRLGYLPRNESISAQKLAEKAYEYLTDTFVVYEADGTLGWNGTVSVCSLNSTATYEYYVEQPLKFNSVLGSAAYILASLEYERLGTS</sequence>
<dbReference type="Pfam" id="PF07470">
    <property type="entry name" value="Glyco_hydro_88"/>
    <property type="match status" value="1"/>
</dbReference>
<accession>A0A9W8YYW3</accession>
<dbReference type="AlphaFoldDB" id="A0A9W8YYW3"/>
<evidence type="ECO:0000256" key="1">
    <source>
        <dbReference type="ARBA" id="ARBA00022801"/>
    </source>
</evidence>
<dbReference type="OrthoDB" id="540611at2759"/>
<keyword evidence="1" id="KW-0378">Hydrolase</keyword>
<dbReference type="GO" id="GO:0016787">
    <property type="term" value="F:hydrolase activity"/>
    <property type="evidence" value="ECO:0007669"/>
    <property type="project" value="UniProtKB-KW"/>
</dbReference>